<sequence length="25" mass="2771">MNCTPVVRHSLTTGGAVFLWLNLQL</sequence>
<comment type="caution">
    <text evidence="1">The sequence shown here is derived from an EMBL/GenBank/DDBJ whole genome shotgun (WGS) entry which is preliminary data.</text>
</comment>
<organism evidence="1 2">
    <name type="scientific">Bacillus cereus MC67</name>
    <dbReference type="NCBI Taxonomy" id="1053219"/>
    <lineage>
        <taxon>Bacteria</taxon>
        <taxon>Bacillati</taxon>
        <taxon>Bacillota</taxon>
        <taxon>Bacilli</taxon>
        <taxon>Bacillales</taxon>
        <taxon>Bacillaceae</taxon>
        <taxon>Bacillus</taxon>
        <taxon>Bacillus cereus group</taxon>
    </lineage>
</organism>
<evidence type="ECO:0000313" key="1">
    <source>
        <dbReference type="EMBL" id="EJQ95208.1"/>
    </source>
</evidence>
<reference evidence="1 2" key="1">
    <citation type="submission" date="2012-04" db="EMBL/GenBank/DDBJ databases">
        <title>The Genome Sequence of Bacillus cereus MC67.</title>
        <authorList>
            <consortium name="The Broad Institute Genome Sequencing Platform"/>
            <consortium name="The Broad Institute Genome Sequencing Center for Infectious Disease"/>
            <person name="Feldgarden M."/>
            <person name="Van der Auwera G.A."/>
            <person name="Mahillon J."/>
            <person name="Duprez V."/>
            <person name="Timmery S."/>
            <person name="Mattelet C."/>
            <person name="Dierick K."/>
            <person name="Sun M."/>
            <person name="Yu Z."/>
            <person name="Zhu L."/>
            <person name="Hu X."/>
            <person name="Shank E.B."/>
            <person name="Swiecicka I."/>
            <person name="Hansen B.M."/>
            <person name="Andrup L."/>
            <person name="Young S.K."/>
            <person name="Zeng Q."/>
            <person name="Gargeya S."/>
            <person name="Fitzgerald M."/>
            <person name="Haas B."/>
            <person name="Abouelleil A."/>
            <person name="Alvarado L."/>
            <person name="Arachchi H.M."/>
            <person name="Berlin A."/>
            <person name="Chapman S.B."/>
            <person name="Goldberg J."/>
            <person name="Griggs A."/>
            <person name="Gujja S."/>
            <person name="Hansen M."/>
            <person name="Howarth C."/>
            <person name="Imamovic A."/>
            <person name="Larimer J."/>
            <person name="McCowen C."/>
            <person name="Montmayeur A."/>
            <person name="Murphy C."/>
            <person name="Neiman D."/>
            <person name="Pearson M."/>
            <person name="Priest M."/>
            <person name="Roberts A."/>
            <person name="Saif S."/>
            <person name="Shea T."/>
            <person name="Sisk P."/>
            <person name="Sykes S."/>
            <person name="Wortman J."/>
            <person name="Nusbaum C."/>
            <person name="Birren B."/>
        </authorList>
    </citation>
    <scope>NUCLEOTIDE SEQUENCE [LARGE SCALE GENOMIC DNA]</scope>
    <source>
        <strain evidence="1 2">MC67</strain>
    </source>
</reference>
<accession>J8BMU9</accession>
<protein>
    <submittedName>
        <fullName evidence="1">Uncharacterized protein</fullName>
    </submittedName>
</protein>
<gene>
    <name evidence="1" type="ORF">II3_04839</name>
</gene>
<proteinExistence type="predicted"/>
<dbReference type="Proteomes" id="UP000006997">
    <property type="component" value="Unassembled WGS sequence"/>
</dbReference>
<dbReference type="EMBL" id="AHEN01000044">
    <property type="protein sequence ID" value="EJQ95208.1"/>
    <property type="molecule type" value="Genomic_DNA"/>
</dbReference>
<name>J8BMU9_BACCE</name>
<feature type="non-terminal residue" evidence="1">
    <location>
        <position position="25"/>
    </location>
</feature>
<dbReference type="AlphaFoldDB" id="J8BMU9"/>
<dbReference type="HOGENOM" id="CLU_221131_0_0_9"/>
<evidence type="ECO:0000313" key="2">
    <source>
        <dbReference type="Proteomes" id="UP000006997"/>
    </source>
</evidence>